<dbReference type="EMBL" id="AVOT02068063">
    <property type="protein sequence ID" value="MBW0559416.1"/>
    <property type="molecule type" value="Genomic_DNA"/>
</dbReference>
<keyword evidence="3" id="KW-1185">Reference proteome</keyword>
<proteinExistence type="predicted"/>
<feature type="region of interest" description="Disordered" evidence="1">
    <location>
        <begin position="56"/>
        <end position="93"/>
    </location>
</feature>
<evidence type="ECO:0000256" key="1">
    <source>
        <dbReference type="SAM" id="MobiDB-lite"/>
    </source>
</evidence>
<feature type="compositionally biased region" description="Polar residues" evidence="1">
    <location>
        <begin position="61"/>
        <end position="72"/>
    </location>
</feature>
<dbReference type="Proteomes" id="UP000765509">
    <property type="component" value="Unassembled WGS sequence"/>
</dbReference>
<gene>
    <name evidence="2" type="ORF">O181_099131</name>
</gene>
<feature type="region of interest" description="Disordered" evidence="1">
    <location>
        <begin position="1"/>
        <end position="42"/>
    </location>
</feature>
<comment type="caution">
    <text evidence="2">The sequence shown here is derived from an EMBL/GenBank/DDBJ whole genome shotgun (WGS) entry which is preliminary data.</text>
</comment>
<protein>
    <submittedName>
        <fullName evidence="2">Uncharacterized protein</fullName>
    </submittedName>
</protein>
<evidence type="ECO:0000313" key="3">
    <source>
        <dbReference type="Proteomes" id="UP000765509"/>
    </source>
</evidence>
<sequence length="93" mass="10193">MPSTAHIPWETLGPFWPSSNEAKRKQGGIPAAPKPQVGPPETILAINPRHLKMAKIPKSPNFGQEAQETQNGHIPEDSSHGLWQSPEATRNIK</sequence>
<reference evidence="2" key="1">
    <citation type="submission" date="2021-03" db="EMBL/GenBank/DDBJ databases">
        <title>Draft genome sequence of rust myrtle Austropuccinia psidii MF-1, a brazilian biotype.</title>
        <authorList>
            <person name="Quecine M.C."/>
            <person name="Pachon D.M.R."/>
            <person name="Bonatelli M.L."/>
            <person name="Correr F.H."/>
            <person name="Franceschini L.M."/>
            <person name="Leite T.F."/>
            <person name="Margarido G.R.A."/>
            <person name="Almeida C.A."/>
            <person name="Ferrarezi J.A."/>
            <person name="Labate C.A."/>
        </authorList>
    </citation>
    <scope>NUCLEOTIDE SEQUENCE</scope>
    <source>
        <strain evidence="2">MF-1</strain>
    </source>
</reference>
<accession>A0A9Q3PGK0</accession>
<name>A0A9Q3PGK0_9BASI</name>
<dbReference type="AlphaFoldDB" id="A0A9Q3PGK0"/>
<evidence type="ECO:0000313" key="2">
    <source>
        <dbReference type="EMBL" id="MBW0559416.1"/>
    </source>
</evidence>
<organism evidence="2 3">
    <name type="scientific">Austropuccinia psidii MF-1</name>
    <dbReference type="NCBI Taxonomy" id="1389203"/>
    <lineage>
        <taxon>Eukaryota</taxon>
        <taxon>Fungi</taxon>
        <taxon>Dikarya</taxon>
        <taxon>Basidiomycota</taxon>
        <taxon>Pucciniomycotina</taxon>
        <taxon>Pucciniomycetes</taxon>
        <taxon>Pucciniales</taxon>
        <taxon>Sphaerophragmiaceae</taxon>
        <taxon>Austropuccinia</taxon>
    </lineage>
</organism>